<dbReference type="PANTHER" id="PTHR43350">
    <property type="entry name" value="NAD-DEPENDENT ALCOHOL DEHYDROGENASE"/>
    <property type="match status" value="1"/>
</dbReference>
<organism evidence="7 8">
    <name type="scientific">Virgisporangium aurantiacum</name>
    <dbReference type="NCBI Taxonomy" id="175570"/>
    <lineage>
        <taxon>Bacteria</taxon>
        <taxon>Bacillati</taxon>
        <taxon>Actinomycetota</taxon>
        <taxon>Actinomycetes</taxon>
        <taxon>Micromonosporales</taxon>
        <taxon>Micromonosporaceae</taxon>
        <taxon>Virgisporangium</taxon>
    </lineage>
</organism>
<keyword evidence="5" id="KW-0560">Oxidoreductase</keyword>
<dbReference type="SUPFAM" id="SSF50129">
    <property type="entry name" value="GroES-like"/>
    <property type="match status" value="1"/>
</dbReference>
<name>A0A8J3Z5N0_9ACTN</name>
<dbReference type="GO" id="GO:0046872">
    <property type="term" value="F:metal ion binding"/>
    <property type="evidence" value="ECO:0007669"/>
    <property type="project" value="UniProtKB-KW"/>
</dbReference>
<dbReference type="InterPro" id="IPR036291">
    <property type="entry name" value="NAD(P)-bd_dom_sf"/>
</dbReference>
<evidence type="ECO:0000256" key="4">
    <source>
        <dbReference type="ARBA" id="ARBA00022833"/>
    </source>
</evidence>
<protein>
    <submittedName>
        <fullName evidence="7">Zinc-binding dehydrogenase</fullName>
    </submittedName>
</protein>
<sequence length="327" mass="34339">MKARAVRFTAPRQVGVDDVVLPEVEPGRIMVRTSFSGISSGTEMLAYRGELDPSTDLDESLSTLSGNFGYPFSYGYSCVGIVERGTTDIPAGSPVFTFHPHQDRLVVAESDVVLLSPGVSLREATLFPLVETALQLTLDAGPVLGETVVVTGLGPVGLLTALLLGRAGARVLAGEPRSWRRDVAASLGVTAVAPESLRAAVPDGGVPLLVESSGVPAALADGLSLLAHEGTALVASWYGTKPVPLPLGAEFHRRRLTIRSSQVSTIPAAAQGRWTRDRRRAAAAELLAELPLAALATTEYPLDDAASAYASIDRGDPGLIHVALRYE</sequence>
<dbReference type="SUPFAM" id="SSF51735">
    <property type="entry name" value="NAD(P)-binding Rossmann-fold domains"/>
    <property type="match status" value="1"/>
</dbReference>
<evidence type="ECO:0000256" key="5">
    <source>
        <dbReference type="ARBA" id="ARBA00023002"/>
    </source>
</evidence>
<dbReference type="Gene3D" id="3.40.50.720">
    <property type="entry name" value="NAD(P)-binding Rossmann-like Domain"/>
    <property type="match status" value="1"/>
</dbReference>
<dbReference type="EMBL" id="BOPG01000021">
    <property type="protein sequence ID" value="GIJ55740.1"/>
    <property type="molecule type" value="Genomic_DNA"/>
</dbReference>
<accession>A0A8J3Z5N0</accession>
<dbReference type="Pfam" id="PF00107">
    <property type="entry name" value="ADH_zinc_N"/>
    <property type="match status" value="1"/>
</dbReference>
<dbReference type="GO" id="GO:0016491">
    <property type="term" value="F:oxidoreductase activity"/>
    <property type="evidence" value="ECO:0007669"/>
    <property type="project" value="UniProtKB-KW"/>
</dbReference>
<dbReference type="Proteomes" id="UP000612585">
    <property type="component" value="Unassembled WGS sequence"/>
</dbReference>
<dbReference type="InterPro" id="IPR013149">
    <property type="entry name" value="ADH-like_C"/>
</dbReference>
<feature type="domain" description="Alcohol dehydrogenase-like C-terminal" evidence="6">
    <location>
        <begin position="155"/>
        <end position="265"/>
    </location>
</feature>
<comment type="similarity">
    <text evidence="2">Belongs to the zinc-containing alcohol dehydrogenase family.</text>
</comment>
<keyword evidence="4" id="KW-0862">Zinc</keyword>
<evidence type="ECO:0000313" key="7">
    <source>
        <dbReference type="EMBL" id="GIJ55740.1"/>
    </source>
</evidence>
<dbReference type="Gene3D" id="3.90.180.10">
    <property type="entry name" value="Medium-chain alcohol dehydrogenases, catalytic domain"/>
    <property type="match status" value="2"/>
</dbReference>
<evidence type="ECO:0000259" key="6">
    <source>
        <dbReference type="Pfam" id="PF00107"/>
    </source>
</evidence>
<reference evidence="7" key="1">
    <citation type="submission" date="2021-01" db="EMBL/GenBank/DDBJ databases">
        <title>Whole genome shotgun sequence of Virgisporangium aurantiacum NBRC 16421.</title>
        <authorList>
            <person name="Komaki H."/>
            <person name="Tamura T."/>
        </authorList>
    </citation>
    <scope>NUCLEOTIDE SEQUENCE</scope>
    <source>
        <strain evidence="7">NBRC 16421</strain>
    </source>
</reference>
<keyword evidence="3" id="KW-0479">Metal-binding</keyword>
<evidence type="ECO:0000313" key="8">
    <source>
        <dbReference type="Proteomes" id="UP000612585"/>
    </source>
</evidence>
<dbReference type="CDD" id="cd08255">
    <property type="entry name" value="2-desacetyl-2-hydroxyethyl_bacteriochlorophyllide_like"/>
    <property type="match status" value="1"/>
</dbReference>
<keyword evidence="8" id="KW-1185">Reference proteome</keyword>
<gene>
    <name evidence="7" type="ORF">Vau01_032560</name>
</gene>
<evidence type="ECO:0000256" key="1">
    <source>
        <dbReference type="ARBA" id="ARBA00001947"/>
    </source>
</evidence>
<dbReference type="InterPro" id="IPR011032">
    <property type="entry name" value="GroES-like_sf"/>
</dbReference>
<comment type="cofactor">
    <cofactor evidence="1">
        <name>Zn(2+)</name>
        <dbReference type="ChEBI" id="CHEBI:29105"/>
    </cofactor>
</comment>
<dbReference type="PANTHER" id="PTHR43350:SF19">
    <property type="entry name" value="D-GULOSIDE 3-DEHYDROGENASE"/>
    <property type="match status" value="1"/>
</dbReference>
<dbReference type="RefSeq" id="WP_203992990.1">
    <property type="nucleotide sequence ID" value="NZ_BOPG01000021.1"/>
</dbReference>
<comment type="caution">
    <text evidence="7">The sequence shown here is derived from an EMBL/GenBank/DDBJ whole genome shotgun (WGS) entry which is preliminary data.</text>
</comment>
<evidence type="ECO:0000256" key="2">
    <source>
        <dbReference type="ARBA" id="ARBA00008072"/>
    </source>
</evidence>
<proteinExistence type="inferred from homology"/>
<dbReference type="AlphaFoldDB" id="A0A8J3Z5N0"/>
<evidence type="ECO:0000256" key="3">
    <source>
        <dbReference type="ARBA" id="ARBA00022723"/>
    </source>
</evidence>